<dbReference type="SUPFAM" id="SSF51197">
    <property type="entry name" value="Clavaminate synthase-like"/>
    <property type="match status" value="1"/>
</dbReference>
<proteinExistence type="predicted"/>
<evidence type="ECO:0000256" key="1">
    <source>
        <dbReference type="SAM" id="MobiDB-lite"/>
    </source>
</evidence>
<organism evidence="2 3">
    <name type="scientific">Pandoraea terrae</name>
    <dbReference type="NCBI Taxonomy" id="1537710"/>
    <lineage>
        <taxon>Bacteria</taxon>
        <taxon>Pseudomonadati</taxon>
        <taxon>Pseudomonadota</taxon>
        <taxon>Betaproteobacteria</taxon>
        <taxon>Burkholderiales</taxon>
        <taxon>Burkholderiaceae</taxon>
        <taxon>Pandoraea</taxon>
    </lineage>
</organism>
<dbReference type="OrthoDB" id="9814777at2"/>
<dbReference type="RefSeq" id="WP_150699575.1">
    <property type="nucleotide sequence ID" value="NZ_CABPRZ010000029.1"/>
</dbReference>
<protein>
    <recommendedName>
        <fullName evidence="4">Phytanoyl-CoA dioxygenase</fullName>
    </recommendedName>
</protein>
<sequence length="275" mass="30493">MQVTEQMKQDLAVNGAIVIRGLFSPEQMKRARECFDYAIAHPGTGKIIFEGTSDAHYNEYGNPANRDMYLAFVREVGLQDLFASLWDSEHVWFITEELFIKSGGKAGGSPWHQDTSVIPANGPHVANLWFSFESLPKENSLEIVRGSHLGPEYDAPAYVDPSDPTAPGWGGDFFQKLPDIEADRKNDPTSWDVISWDLEPGDALVFHSGALHGGAPVTPACPTRHTMALRFTGDKLFYRALPPVESDYQMEFGGANDPSLNPGDPYHPSHFTQLR</sequence>
<evidence type="ECO:0008006" key="4">
    <source>
        <dbReference type="Google" id="ProtNLM"/>
    </source>
</evidence>
<name>A0A5E4Z2C1_9BURK</name>
<dbReference type="GO" id="GO:0016706">
    <property type="term" value="F:2-oxoglutarate-dependent dioxygenase activity"/>
    <property type="evidence" value="ECO:0007669"/>
    <property type="project" value="UniProtKB-ARBA"/>
</dbReference>
<dbReference type="Proteomes" id="UP000414233">
    <property type="component" value="Unassembled WGS sequence"/>
</dbReference>
<dbReference type="GO" id="GO:0005506">
    <property type="term" value="F:iron ion binding"/>
    <property type="evidence" value="ECO:0007669"/>
    <property type="project" value="UniProtKB-ARBA"/>
</dbReference>
<reference evidence="2 3" key="1">
    <citation type="submission" date="2019-08" db="EMBL/GenBank/DDBJ databases">
        <authorList>
            <person name="Peeters C."/>
        </authorList>
    </citation>
    <scope>NUCLEOTIDE SEQUENCE [LARGE SCALE GENOMIC DNA]</scope>
    <source>
        <strain evidence="2 3">LMG 30175</strain>
    </source>
</reference>
<dbReference type="AlphaFoldDB" id="A0A5E4Z2C1"/>
<dbReference type="Gene3D" id="2.60.120.620">
    <property type="entry name" value="q2cbj1_9rhob like domain"/>
    <property type="match status" value="1"/>
</dbReference>
<gene>
    <name evidence="2" type="ORF">PTE30175_04815</name>
</gene>
<feature type="region of interest" description="Disordered" evidence="1">
    <location>
        <begin position="250"/>
        <end position="275"/>
    </location>
</feature>
<keyword evidence="3" id="KW-1185">Reference proteome</keyword>
<dbReference type="Pfam" id="PF05721">
    <property type="entry name" value="PhyH"/>
    <property type="match status" value="1"/>
</dbReference>
<dbReference type="PANTHER" id="PTHR20883:SF49">
    <property type="entry name" value="PHYTANOYL-COA DIOXYGENASE"/>
    <property type="match status" value="1"/>
</dbReference>
<dbReference type="PANTHER" id="PTHR20883">
    <property type="entry name" value="PHYTANOYL-COA DIOXYGENASE DOMAIN CONTAINING 1"/>
    <property type="match status" value="1"/>
</dbReference>
<dbReference type="InterPro" id="IPR008775">
    <property type="entry name" value="Phytyl_CoA_dOase-like"/>
</dbReference>
<evidence type="ECO:0000313" key="2">
    <source>
        <dbReference type="EMBL" id="VVE54283.1"/>
    </source>
</evidence>
<evidence type="ECO:0000313" key="3">
    <source>
        <dbReference type="Proteomes" id="UP000414233"/>
    </source>
</evidence>
<accession>A0A5E4Z2C1</accession>
<dbReference type="EMBL" id="CABPRZ010000029">
    <property type="protein sequence ID" value="VVE54283.1"/>
    <property type="molecule type" value="Genomic_DNA"/>
</dbReference>